<keyword evidence="2" id="KW-0004">4Fe-4S</keyword>
<keyword evidence="6" id="KW-0408">Iron</keyword>
<evidence type="ECO:0000259" key="8">
    <source>
        <dbReference type="PROSITE" id="PS51379"/>
    </source>
</evidence>
<dbReference type="CDD" id="cd16371">
    <property type="entry name" value="DMSOR_beta_like"/>
    <property type="match status" value="1"/>
</dbReference>
<dbReference type="Pfam" id="PF13247">
    <property type="entry name" value="Fer4_11"/>
    <property type="match status" value="1"/>
</dbReference>
<evidence type="ECO:0000256" key="3">
    <source>
        <dbReference type="ARBA" id="ARBA00022723"/>
    </source>
</evidence>
<keyword evidence="4" id="KW-0677">Repeat</keyword>
<keyword evidence="7" id="KW-0411">Iron-sulfur</keyword>
<evidence type="ECO:0000313" key="9">
    <source>
        <dbReference type="EMBL" id="RNL48956.1"/>
    </source>
</evidence>
<keyword evidence="10" id="KW-1185">Reference proteome</keyword>
<organism evidence="9 10">
    <name type="scientific">Paraeggerthella hongkongensis</name>
    <dbReference type="NCBI Taxonomy" id="230658"/>
    <lineage>
        <taxon>Bacteria</taxon>
        <taxon>Bacillati</taxon>
        <taxon>Actinomycetota</taxon>
        <taxon>Coriobacteriia</taxon>
        <taxon>Eggerthellales</taxon>
        <taxon>Eggerthellaceae</taxon>
        <taxon>Paraeggerthella</taxon>
    </lineage>
</organism>
<dbReference type="OrthoDB" id="9779457at2"/>
<dbReference type="PANTHER" id="PTHR43177">
    <property type="entry name" value="PROTEIN NRFC"/>
    <property type="match status" value="1"/>
</dbReference>
<evidence type="ECO:0000313" key="10">
    <source>
        <dbReference type="Proteomes" id="UP000278632"/>
    </source>
</evidence>
<dbReference type="Proteomes" id="UP000278632">
    <property type="component" value="Unassembled WGS sequence"/>
</dbReference>
<dbReference type="PROSITE" id="PS00198">
    <property type="entry name" value="4FE4S_FER_1"/>
    <property type="match status" value="1"/>
</dbReference>
<feature type="domain" description="4Fe-4S ferredoxin-type" evidence="8">
    <location>
        <begin position="90"/>
        <end position="119"/>
    </location>
</feature>
<gene>
    <name evidence="9" type="ORF">DMP08_00395</name>
</gene>
<dbReference type="GO" id="GO:0051539">
    <property type="term" value="F:4 iron, 4 sulfur cluster binding"/>
    <property type="evidence" value="ECO:0007669"/>
    <property type="project" value="UniProtKB-KW"/>
</dbReference>
<evidence type="ECO:0000256" key="6">
    <source>
        <dbReference type="ARBA" id="ARBA00023004"/>
    </source>
</evidence>
<dbReference type="InterPro" id="IPR017900">
    <property type="entry name" value="4Fe4S_Fe_S_CS"/>
</dbReference>
<dbReference type="GO" id="GO:0046872">
    <property type="term" value="F:metal ion binding"/>
    <property type="evidence" value="ECO:0007669"/>
    <property type="project" value="UniProtKB-KW"/>
</dbReference>
<dbReference type="EMBL" id="QICD01000001">
    <property type="protein sequence ID" value="RNL48956.1"/>
    <property type="molecule type" value="Genomic_DNA"/>
</dbReference>
<dbReference type="PROSITE" id="PS51379">
    <property type="entry name" value="4FE4S_FER_2"/>
    <property type="match status" value="3"/>
</dbReference>
<dbReference type="Gene3D" id="3.30.70.20">
    <property type="match status" value="2"/>
</dbReference>
<proteinExistence type="predicted"/>
<evidence type="ECO:0000256" key="4">
    <source>
        <dbReference type="ARBA" id="ARBA00022737"/>
    </source>
</evidence>
<keyword evidence="1" id="KW-0813">Transport</keyword>
<evidence type="ECO:0000256" key="5">
    <source>
        <dbReference type="ARBA" id="ARBA00022982"/>
    </source>
</evidence>
<evidence type="ECO:0000256" key="1">
    <source>
        <dbReference type="ARBA" id="ARBA00022448"/>
    </source>
</evidence>
<keyword evidence="3" id="KW-0479">Metal-binding</keyword>
<feature type="domain" description="4Fe-4S ferredoxin-type" evidence="8">
    <location>
        <begin position="4"/>
        <end position="32"/>
    </location>
</feature>
<dbReference type="InterPro" id="IPR050954">
    <property type="entry name" value="ET_IronSulfur_Cluster-Binding"/>
</dbReference>
<feature type="domain" description="4Fe-4S ferredoxin-type" evidence="8">
    <location>
        <begin position="58"/>
        <end position="88"/>
    </location>
</feature>
<accession>A0A3N0BLU1</accession>
<reference evidence="10" key="1">
    <citation type="submission" date="2018-05" db="EMBL/GenBank/DDBJ databases">
        <title>Genome Sequencing of selected type strains of the family Eggerthellaceae.</title>
        <authorList>
            <person name="Danylec N."/>
            <person name="Stoll D.A."/>
            <person name="Doetsch A."/>
            <person name="Huch M."/>
        </authorList>
    </citation>
    <scope>NUCLEOTIDE SEQUENCE [LARGE SCALE GENOMIC DNA]</scope>
    <source>
        <strain evidence="10">DSM 16106</strain>
    </source>
</reference>
<protein>
    <submittedName>
        <fullName evidence="9">Dimethyl sulfoxide reductase subunit B</fullName>
    </submittedName>
</protein>
<keyword evidence="5" id="KW-0249">Electron transport</keyword>
<name>A0A3N0BLU1_9ACTN</name>
<dbReference type="PANTHER" id="PTHR43177:SF5">
    <property type="entry name" value="ANAEROBIC DIMETHYL SULFOXIDE REDUCTASE CHAIN B-RELATED"/>
    <property type="match status" value="1"/>
</dbReference>
<dbReference type="AlphaFoldDB" id="A0A3N0BLU1"/>
<sequence length="205" mass="22265">MSQQAFFFDGSRCAGCKTCEFACKDAYDLDVGTAYRKVYEYTGGETVRLGDGFVTTCFAYSVSVSCCHCDNPACVRVCPTEAMHKEAESGLVLVNARRCIGCGYCHLSCPYNAPKVDRKKGHSVKCHGCRDRLDEGKKPVCVEACPARALDFGPFEAMEKLGRRADIAPLPEASATAPNLFVRPCLDARPSGSKDGRIVNPLEVL</sequence>
<evidence type="ECO:0000256" key="2">
    <source>
        <dbReference type="ARBA" id="ARBA00022485"/>
    </source>
</evidence>
<comment type="caution">
    <text evidence="9">The sequence shown here is derived from an EMBL/GenBank/DDBJ whole genome shotgun (WGS) entry which is preliminary data.</text>
</comment>
<dbReference type="RefSeq" id="WP_123191038.1">
    <property type="nucleotide sequence ID" value="NZ_QICD01000001.1"/>
</dbReference>
<evidence type="ECO:0000256" key="7">
    <source>
        <dbReference type="ARBA" id="ARBA00023014"/>
    </source>
</evidence>
<dbReference type="SUPFAM" id="SSF54862">
    <property type="entry name" value="4Fe-4S ferredoxins"/>
    <property type="match status" value="1"/>
</dbReference>
<dbReference type="InterPro" id="IPR017896">
    <property type="entry name" value="4Fe4S_Fe-S-bd"/>
</dbReference>